<proteinExistence type="predicted"/>
<dbReference type="EMBL" id="AMCI01006055">
    <property type="protein sequence ID" value="EJW95004.1"/>
    <property type="molecule type" value="Genomic_DNA"/>
</dbReference>
<gene>
    <name evidence="1" type="ORF">EVA_16889</name>
</gene>
<evidence type="ECO:0000313" key="1">
    <source>
        <dbReference type="EMBL" id="EJW95004.1"/>
    </source>
</evidence>
<comment type="caution">
    <text evidence="1">The sequence shown here is derived from an EMBL/GenBank/DDBJ whole genome shotgun (WGS) entry which is preliminary data.</text>
</comment>
<sequence>MRMAFLHSSVCDSGKTGPMQLFYIARSTIAHACP</sequence>
<accession>J9G687</accession>
<organism evidence="1">
    <name type="scientific">gut metagenome</name>
    <dbReference type="NCBI Taxonomy" id="749906"/>
    <lineage>
        <taxon>unclassified sequences</taxon>
        <taxon>metagenomes</taxon>
        <taxon>organismal metagenomes</taxon>
    </lineage>
</organism>
<reference evidence="1" key="1">
    <citation type="journal article" date="2012" name="PLoS ONE">
        <title>Gene sets for utilization of primary and secondary nutrition supplies in the distal gut of endangered iberian lynx.</title>
        <authorList>
            <person name="Alcaide M."/>
            <person name="Messina E."/>
            <person name="Richter M."/>
            <person name="Bargiela R."/>
            <person name="Peplies J."/>
            <person name="Huws S.A."/>
            <person name="Newbold C.J."/>
            <person name="Golyshin P.N."/>
            <person name="Simon M.A."/>
            <person name="Lopez G."/>
            <person name="Yakimov M.M."/>
            <person name="Ferrer M."/>
        </authorList>
    </citation>
    <scope>NUCLEOTIDE SEQUENCE</scope>
</reference>
<name>J9G687_9ZZZZ</name>
<protein>
    <submittedName>
        <fullName evidence="1">Uncharacterized protein</fullName>
    </submittedName>
</protein>
<dbReference type="AlphaFoldDB" id="J9G687"/>